<sequence length="167" mass="19405">MKTIIMVRHAKSSWKDPNLDDFDRPLNKRGEKNAAFMGNKLKEKQIMPDLILSSPAKRAKETAFKIAKEIGYPKKKIVFDENMYHSDERYLLELVQNQDNTHETLMLFGHNPDFNNFATMLLKQSPLSNIPTSGVCCIRFDVASWKKVREAEGEVVFFDYPKRYADE</sequence>
<accession>A0A8J6TMM2</accession>
<dbReference type="SUPFAM" id="SSF53254">
    <property type="entry name" value="Phosphoglycerate mutase-like"/>
    <property type="match status" value="1"/>
</dbReference>
<feature type="active site" description="Tele-phosphohistidine intermediate" evidence="1">
    <location>
        <position position="9"/>
    </location>
</feature>
<dbReference type="CDD" id="cd07067">
    <property type="entry name" value="HP_PGM_like"/>
    <property type="match status" value="1"/>
</dbReference>
<dbReference type="Pfam" id="PF00300">
    <property type="entry name" value="His_Phos_1"/>
    <property type="match status" value="1"/>
</dbReference>
<reference evidence="3 4" key="1">
    <citation type="submission" date="2020-08" db="EMBL/GenBank/DDBJ databases">
        <title>Bridging the membrane lipid divide: bacteria of the FCB group superphylum have the potential to synthesize archaeal ether lipids.</title>
        <authorList>
            <person name="Villanueva L."/>
            <person name="Von Meijenfeldt F.A.B."/>
            <person name="Westbye A.B."/>
            <person name="Yadav S."/>
            <person name="Hopmans E.C."/>
            <person name="Dutilh B.E."/>
            <person name="Sinninghe Damste J.S."/>
        </authorList>
    </citation>
    <scope>NUCLEOTIDE SEQUENCE [LARGE SCALE GENOMIC DNA]</scope>
    <source>
        <strain evidence="3">NIOZ-UU30</strain>
    </source>
</reference>
<dbReference type="PANTHER" id="PTHR47623">
    <property type="entry name" value="OS09G0287300 PROTEIN"/>
    <property type="match status" value="1"/>
</dbReference>
<evidence type="ECO:0000313" key="4">
    <source>
        <dbReference type="Proteomes" id="UP000603434"/>
    </source>
</evidence>
<name>A0A8J6TMM2_9BACT</name>
<evidence type="ECO:0000313" key="3">
    <source>
        <dbReference type="EMBL" id="MBC8361551.1"/>
    </source>
</evidence>
<dbReference type="AlphaFoldDB" id="A0A8J6TMM2"/>
<feature type="binding site" evidence="2">
    <location>
        <position position="58"/>
    </location>
    <ligand>
        <name>substrate</name>
    </ligand>
</feature>
<feature type="active site" description="Proton donor/acceptor" evidence="1">
    <location>
        <position position="88"/>
    </location>
</feature>
<dbReference type="PANTHER" id="PTHR47623:SF1">
    <property type="entry name" value="OS09G0287300 PROTEIN"/>
    <property type="match status" value="1"/>
</dbReference>
<comment type="caution">
    <text evidence="3">The sequence shown here is derived from an EMBL/GenBank/DDBJ whole genome shotgun (WGS) entry which is preliminary data.</text>
</comment>
<dbReference type="InterPro" id="IPR013078">
    <property type="entry name" value="His_Pase_superF_clade-1"/>
</dbReference>
<dbReference type="Proteomes" id="UP000603434">
    <property type="component" value="Unassembled WGS sequence"/>
</dbReference>
<dbReference type="EMBL" id="JACNJH010000136">
    <property type="protein sequence ID" value="MBC8361551.1"/>
    <property type="molecule type" value="Genomic_DNA"/>
</dbReference>
<dbReference type="Gene3D" id="3.40.50.1240">
    <property type="entry name" value="Phosphoglycerate mutase-like"/>
    <property type="match status" value="1"/>
</dbReference>
<dbReference type="InterPro" id="IPR029033">
    <property type="entry name" value="His_PPase_superfam"/>
</dbReference>
<evidence type="ECO:0000256" key="1">
    <source>
        <dbReference type="PIRSR" id="PIRSR613078-1"/>
    </source>
</evidence>
<organism evidence="3 4">
    <name type="scientific">Candidatus Desulfatibia profunda</name>
    <dbReference type="NCBI Taxonomy" id="2841695"/>
    <lineage>
        <taxon>Bacteria</taxon>
        <taxon>Pseudomonadati</taxon>
        <taxon>Thermodesulfobacteriota</taxon>
        <taxon>Desulfobacteria</taxon>
        <taxon>Desulfobacterales</taxon>
        <taxon>Desulfobacterales incertae sedis</taxon>
        <taxon>Candidatus Desulfatibia</taxon>
    </lineage>
</organism>
<gene>
    <name evidence="3" type="ORF">H8E23_09150</name>
</gene>
<evidence type="ECO:0000256" key="2">
    <source>
        <dbReference type="PIRSR" id="PIRSR613078-2"/>
    </source>
</evidence>
<protein>
    <submittedName>
        <fullName evidence="3">Histidine phosphatase family protein</fullName>
    </submittedName>
</protein>
<proteinExistence type="predicted"/>